<reference evidence="18" key="1">
    <citation type="submission" date="2023-07" db="EMBL/GenBank/DDBJ databases">
        <title>Sorghum-associated microbial communities from plants grown in Nebraska, USA.</title>
        <authorList>
            <person name="Schachtman D."/>
        </authorList>
    </citation>
    <scope>NUCLEOTIDE SEQUENCE</scope>
    <source>
        <strain evidence="18">BE80</strain>
    </source>
</reference>
<dbReference type="InterPro" id="IPR000194">
    <property type="entry name" value="ATPase_F1/V1/A1_a/bsu_nucl-bd"/>
</dbReference>
<dbReference type="GO" id="GO:0005524">
    <property type="term" value="F:ATP binding"/>
    <property type="evidence" value="ECO:0007669"/>
    <property type="project" value="UniProtKB-UniRule"/>
</dbReference>
<dbReference type="NCBIfam" id="TIGR00962">
    <property type="entry name" value="atpA"/>
    <property type="match status" value="1"/>
</dbReference>
<evidence type="ECO:0000313" key="19">
    <source>
        <dbReference type="Proteomes" id="UP001254832"/>
    </source>
</evidence>
<comment type="catalytic activity">
    <reaction evidence="14">
        <text>ATP + H2O + 4 H(+)(in) = ADP + phosphate + 5 H(+)(out)</text>
        <dbReference type="Rhea" id="RHEA:57720"/>
        <dbReference type="ChEBI" id="CHEBI:15377"/>
        <dbReference type="ChEBI" id="CHEBI:15378"/>
        <dbReference type="ChEBI" id="CHEBI:30616"/>
        <dbReference type="ChEBI" id="CHEBI:43474"/>
        <dbReference type="ChEBI" id="CHEBI:456216"/>
        <dbReference type="EC" id="7.1.2.2"/>
    </reaction>
</comment>
<dbReference type="FunFam" id="3.40.50.300:FF:000002">
    <property type="entry name" value="ATP synthase subunit alpha"/>
    <property type="match status" value="1"/>
</dbReference>
<gene>
    <name evidence="14" type="primary">atpA</name>
    <name evidence="18" type="ORF">J2W91_001700</name>
</gene>
<dbReference type="Gene3D" id="3.40.50.300">
    <property type="entry name" value="P-loop containing nucleotide triphosphate hydrolases"/>
    <property type="match status" value="1"/>
</dbReference>
<dbReference type="Proteomes" id="UP001254832">
    <property type="component" value="Unassembled WGS sequence"/>
</dbReference>
<organism evidence="18 19">
    <name type="scientific">Paenibacillus amylolyticus</name>
    <dbReference type="NCBI Taxonomy" id="1451"/>
    <lineage>
        <taxon>Bacteria</taxon>
        <taxon>Bacillati</taxon>
        <taxon>Bacillota</taxon>
        <taxon>Bacilli</taxon>
        <taxon>Bacillales</taxon>
        <taxon>Paenibacillaceae</taxon>
        <taxon>Paenibacillus</taxon>
    </lineage>
</organism>
<dbReference type="CDD" id="cd18113">
    <property type="entry name" value="ATP-synt_F1_alpha_C"/>
    <property type="match status" value="1"/>
</dbReference>
<evidence type="ECO:0000256" key="12">
    <source>
        <dbReference type="ARBA" id="ARBA00023196"/>
    </source>
</evidence>
<dbReference type="Pfam" id="PF00006">
    <property type="entry name" value="ATP-synt_ab"/>
    <property type="match status" value="1"/>
</dbReference>
<keyword evidence="4 14" id="KW-0813">Transport</keyword>
<dbReference type="InterPro" id="IPR004100">
    <property type="entry name" value="ATPase_F1/V1/A1_a/bsu_N"/>
</dbReference>
<evidence type="ECO:0000259" key="17">
    <source>
        <dbReference type="Pfam" id="PF02874"/>
    </source>
</evidence>
<evidence type="ECO:0000256" key="13">
    <source>
        <dbReference type="ARBA" id="ARBA00023310"/>
    </source>
</evidence>
<dbReference type="HAMAP" id="MF_01346">
    <property type="entry name" value="ATP_synth_alpha_bact"/>
    <property type="match status" value="1"/>
</dbReference>
<evidence type="ECO:0000256" key="5">
    <source>
        <dbReference type="ARBA" id="ARBA00022475"/>
    </source>
</evidence>
<dbReference type="InterPro" id="IPR038376">
    <property type="entry name" value="ATP_synth_asu_C_sf"/>
</dbReference>
<dbReference type="InterPro" id="IPR005294">
    <property type="entry name" value="ATP_synth_F1_asu"/>
</dbReference>
<feature type="binding site" evidence="14">
    <location>
        <begin position="169"/>
        <end position="176"/>
    </location>
    <ligand>
        <name>ATP</name>
        <dbReference type="ChEBI" id="CHEBI:30616"/>
    </ligand>
</feature>
<dbReference type="SUPFAM" id="SSF47917">
    <property type="entry name" value="C-terminal domain of alpha and beta subunits of F1 ATP synthase"/>
    <property type="match status" value="1"/>
</dbReference>
<feature type="domain" description="ATPase F1/V1/A1 complex alpha/beta subunit N-terminal" evidence="17">
    <location>
        <begin position="26"/>
        <end position="92"/>
    </location>
</feature>
<dbReference type="AlphaFoldDB" id="A0AAP5GZ04"/>
<evidence type="ECO:0000256" key="9">
    <source>
        <dbReference type="ARBA" id="ARBA00022967"/>
    </source>
</evidence>
<dbReference type="EC" id="7.1.2.2" evidence="14"/>
<dbReference type="Pfam" id="PF02874">
    <property type="entry name" value="ATP-synt_ab_N"/>
    <property type="match status" value="1"/>
</dbReference>
<keyword evidence="5 14" id="KW-1003">Cell membrane</keyword>
<comment type="caution">
    <text evidence="18">The sequence shown here is derived from an EMBL/GenBank/DDBJ whole genome shotgun (WGS) entry which is preliminary data.</text>
</comment>
<dbReference type="Gene3D" id="1.20.150.20">
    <property type="entry name" value="ATP synthase alpha/beta chain, C-terminal domain"/>
    <property type="match status" value="1"/>
</dbReference>
<dbReference type="FunFam" id="1.20.150.20:FF:000001">
    <property type="entry name" value="ATP synthase subunit alpha"/>
    <property type="match status" value="1"/>
</dbReference>
<keyword evidence="9 14" id="KW-1278">Translocase</keyword>
<accession>A0AAP5GZ04</accession>
<keyword evidence="10 14" id="KW-0406">Ion transport</keyword>
<feature type="domain" description="ATP synthase alpha subunit C-terminal" evidence="16">
    <location>
        <begin position="371"/>
        <end position="496"/>
    </location>
</feature>
<dbReference type="NCBIfam" id="NF009884">
    <property type="entry name" value="PRK13343.1"/>
    <property type="match status" value="1"/>
</dbReference>
<protein>
    <recommendedName>
        <fullName evidence="14">ATP synthase subunit alpha</fullName>
        <ecNumber evidence="14">7.1.2.2</ecNumber>
    </recommendedName>
    <alternativeName>
        <fullName evidence="14">ATP synthase F1 sector subunit alpha</fullName>
    </alternativeName>
    <alternativeName>
        <fullName evidence="14">F-ATPase subunit alpha</fullName>
    </alternativeName>
</protein>
<dbReference type="GO" id="GO:0046933">
    <property type="term" value="F:proton-transporting ATP synthase activity, rotational mechanism"/>
    <property type="evidence" value="ECO:0007669"/>
    <property type="project" value="UniProtKB-UniRule"/>
</dbReference>
<comment type="similarity">
    <text evidence="3 14">Belongs to the ATPase alpha/beta chains family.</text>
</comment>
<dbReference type="EMBL" id="JAVDTR010000003">
    <property type="protein sequence ID" value="MDR6723248.1"/>
    <property type="molecule type" value="Genomic_DNA"/>
</dbReference>
<name>A0AAP5GZ04_PAEAM</name>
<dbReference type="GO" id="GO:0005886">
    <property type="term" value="C:plasma membrane"/>
    <property type="evidence" value="ECO:0007669"/>
    <property type="project" value="UniProtKB-SubCell"/>
</dbReference>
<dbReference type="InterPro" id="IPR033732">
    <property type="entry name" value="ATP_synth_F1_a_nt-bd_dom"/>
</dbReference>
<dbReference type="InterPro" id="IPR020003">
    <property type="entry name" value="ATPase_a/bsu_AS"/>
</dbReference>
<dbReference type="InterPro" id="IPR036121">
    <property type="entry name" value="ATPase_F1/V1/A1_a/bsu_N_sf"/>
</dbReference>
<dbReference type="InterPro" id="IPR000793">
    <property type="entry name" value="ATP_synth_asu_C"/>
</dbReference>
<dbReference type="PROSITE" id="PS00152">
    <property type="entry name" value="ATPASE_ALPHA_BETA"/>
    <property type="match status" value="1"/>
</dbReference>
<dbReference type="CDD" id="cd01132">
    <property type="entry name" value="F1-ATPase_alpha_CD"/>
    <property type="match status" value="1"/>
</dbReference>
<evidence type="ECO:0000256" key="3">
    <source>
        <dbReference type="ARBA" id="ARBA00008936"/>
    </source>
</evidence>
<dbReference type="PANTHER" id="PTHR48082:SF2">
    <property type="entry name" value="ATP SYNTHASE SUBUNIT ALPHA, MITOCHONDRIAL"/>
    <property type="match status" value="1"/>
</dbReference>
<dbReference type="GO" id="GO:0045259">
    <property type="term" value="C:proton-transporting ATP synthase complex"/>
    <property type="evidence" value="ECO:0007669"/>
    <property type="project" value="UniProtKB-KW"/>
</dbReference>
<dbReference type="Pfam" id="PF00306">
    <property type="entry name" value="ATP-synt_ab_C"/>
    <property type="match status" value="1"/>
</dbReference>
<dbReference type="InterPro" id="IPR023366">
    <property type="entry name" value="ATP_synth_asu-like_sf"/>
</dbReference>
<keyword evidence="11 14" id="KW-0472">Membrane</keyword>
<proteinExistence type="inferred from homology"/>
<dbReference type="FunFam" id="2.40.30.20:FF:000001">
    <property type="entry name" value="ATP synthase subunit alpha"/>
    <property type="match status" value="1"/>
</dbReference>
<evidence type="ECO:0000256" key="14">
    <source>
        <dbReference type="HAMAP-Rule" id="MF_01346"/>
    </source>
</evidence>
<dbReference type="SUPFAM" id="SSF50615">
    <property type="entry name" value="N-terminal domain of alpha and beta subunits of F1 ATP synthase"/>
    <property type="match status" value="1"/>
</dbReference>
<evidence type="ECO:0000256" key="2">
    <source>
        <dbReference type="ARBA" id="ARBA00004170"/>
    </source>
</evidence>
<evidence type="ECO:0000256" key="10">
    <source>
        <dbReference type="ARBA" id="ARBA00023065"/>
    </source>
</evidence>
<sequence>MSIKPEEISTLIKSQIEQYKTDIDVVEVGTVIEVGDGIARVYGLENVMSNELVEFPSGVMGLAMNVEESNVGVVILGPYYDIREGDQVKRTGQIMQVPVGEALIGRVVNPLGIPVDGKGPIATTEFRPVEGKAPGVMDRKSVHEPMQTGIKAIDAMVPIGRGQRELIIGDRQTGKTSIAIDAILNQKGSGMKCIYVAIGQKQSTVAQVVETLRRKGAMEYTIVVTAAASDPSPLLYIAPYSGCSMGEYFMYKGEHVLVIYDDLTKQASAYRELSLLLRRPPGREAYPGDVFYLHSRLLERAAKLNDELGGGSLTALPFIETQASDVSAYIPTNVISITDGQIFLEADLFNAGQRPAINVGISVSRVGGSAQIKAMKKVAGSLRLDLAQYRELQAFSQFGSDLDKATQARLNRGARMMEILKQGVNQPLPVEQQVVSLYTAVKGFLDEIPTGDVTRFEQEFLAFMESSHPEILGSIRDTKELTSDNENALKGAIEKFRKSFSVSV</sequence>
<evidence type="ECO:0000313" key="18">
    <source>
        <dbReference type="EMBL" id="MDR6723248.1"/>
    </source>
</evidence>
<evidence type="ECO:0000259" key="16">
    <source>
        <dbReference type="Pfam" id="PF00306"/>
    </source>
</evidence>
<dbReference type="SUPFAM" id="SSF52540">
    <property type="entry name" value="P-loop containing nucleoside triphosphate hydrolases"/>
    <property type="match status" value="1"/>
</dbReference>
<evidence type="ECO:0000256" key="11">
    <source>
        <dbReference type="ARBA" id="ARBA00023136"/>
    </source>
</evidence>
<dbReference type="InterPro" id="IPR027417">
    <property type="entry name" value="P-loop_NTPase"/>
</dbReference>
<feature type="domain" description="ATPase F1/V1/A1 complex alpha/beta subunit nucleotide-binding" evidence="15">
    <location>
        <begin position="149"/>
        <end position="364"/>
    </location>
</feature>
<evidence type="ECO:0000256" key="7">
    <source>
        <dbReference type="ARBA" id="ARBA00022781"/>
    </source>
</evidence>
<dbReference type="PIRSF" id="PIRSF039088">
    <property type="entry name" value="F_ATPase_subunit_alpha"/>
    <property type="match status" value="1"/>
</dbReference>
<keyword evidence="12 14" id="KW-0139">CF(1)</keyword>
<dbReference type="Gene3D" id="2.40.30.20">
    <property type="match status" value="1"/>
</dbReference>
<dbReference type="CDD" id="cd18116">
    <property type="entry name" value="ATP-synt_F1_alpha_N"/>
    <property type="match status" value="1"/>
</dbReference>
<comment type="subcellular location">
    <subcellularLocation>
        <location evidence="14">Cell membrane</location>
        <topology evidence="14">Peripheral membrane protein</topology>
    </subcellularLocation>
    <subcellularLocation>
        <location evidence="2">Membrane</location>
        <topology evidence="2">Peripheral membrane protein</topology>
    </subcellularLocation>
</comment>
<evidence type="ECO:0000256" key="6">
    <source>
        <dbReference type="ARBA" id="ARBA00022741"/>
    </source>
</evidence>
<dbReference type="PANTHER" id="PTHR48082">
    <property type="entry name" value="ATP SYNTHASE SUBUNIT ALPHA, MITOCHONDRIAL"/>
    <property type="match status" value="1"/>
</dbReference>
<evidence type="ECO:0000256" key="8">
    <source>
        <dbReference type="ARBA" id="ARBA00022840"/>
    </source>
</evidence>
<dbReference type="RefSeq" id="WP_056693852.1">
    <property type="nucleotide sequence ID" value="NZ_JAVDTR010000003.1"/>
</dbReference>
<comment type="function">
    <text evidence="1 14">Produces ATP from ADP in the presence of a proton gradient across the membrane. The alpha chain is a regulatory subunit.</text>
</comment>
<dbReference type="GO" id="GO:0043531">
    <property type="term" value="F:ADP binding"/>
    <property type="evidence" value="ECO:0007669"/>
    <property type="project" value="TreeGrafter"/>
</dbReference>
<feature type="site" description="Required for activity" evidence="14">
    <location>
        <position position="362"/>
    </location>
</feature>
<keyword evidence="6 14" id="KW-0547">Nucleotide-binding</keyword>
<evidence type="ECO:0000256" key="4">
    <source>
        <dbReference type="ARBA" id="ARBA00022448"/>
    </source>
</evidence>
<evidence type="ECO:0000259" key="15">
    <source>
        <dbReference type="Pfam" id="PF00006"/>
    </source>
</evidence>
<keyword evidence="13 14" id="KW-0066">ATP synthesis</keyword>
<keyword evidence="8 14" id="KW-0067">ATP-binding</keyword>
<keyword evidence="7 14" id="KW-0375">Hydrogen ion transport</keyword>
<evidence type="ECO:0000256" key="1">
    <source>
        <dbReference type="ARBA" id="ARBA00003784"/>
    </source>
</evidence>